<sequence>MYNLLTILESYMAEERKTHEEKETMASGGHSRRYHGSSAVCVRTGQDQPGYKVSPGGHNENRV</sequence>
<protein>
    <submittedName>
        <fullName evidence="2">Uncharacterized protein</fullName>
    </submittedName>
</protein>
<dbReference type="Proteomes" id="UP001600943">
    <property type="component" value="Unassembled WGS sequence"/>
</dbReference>
<reference evidence="2 3" key="1">
    <citation type="submission" date="2024-04" db="EMBL/GenBank/DDBJ databases">
        <title>Defined microbial consortia suppress multidrug-resistant proinflammatory Enterobacteriaceae via ecological control.</title>
        <authorList>
            <person name="Furuichi M."/>
            <person name="Kawaguchi T."/>
            <person name="Pust M."/>
            <person name="Yasuma K."/>
            <person name="Plichta D."/>
            <person name="Hasegawa N."/>
            <person name="Ohya T."/>
            <person name="Bhattarai S."/>
            <person name="Sasajima S."/>
            <person name="Aoto Y."/>
            <person name="Tuganbaev T."/>
            <person name="Yaginuma M."/>
            <person name="Ueda M."/>
            <person name="Okahashi N."/>
            <person name="Amafuji K."/>
            <person name="Kiridooshi Y."/>
            <person name="Sugita K."/>
            <person name="Strazar M."/>
            <person name="Skelly A."/>
            <person name="Suda W."/>
            <person name="Hattori M."/>
            <person name="Nakamoto N."/>
            <person name="Caballero S."/>
            <person name="Norman J."/>
            <person name="Olle B."/>
            <person name="Tanoue T."/>
            <person name="Arita M."/>
            <person name="Bucci V."/>
            <person name="Atarashi K."/>
            <person name="Xavier R."/>
            <person name="Honda K."/>
        </authorList>
    </citation>
    <scope>NUCLEOTIDE SEQUENCE [LARGE SCALE GENOMIC DNA]</scope>
    <source>
        <strain evidence="3">k04-0078-D8-1</strain>
    </source>
</reference>
<comment type="caution">
    <text evidence="2">The sequence shown here is derived from an EMBL/GenBank/DDBJ whole genome shotgun (WGS) entry which is preliminary data.</text>
</comment>
<keyword evidence="3" id="KW-1185">Reference proteome</keyword>
<accession>A0ABQ0BF62</accession>
<feature type="region of interest" description="Disordered" evidence="1">
    <location>
        <begin position="43"/>
        <end position="63"/>
    </location>
</feature>
<name>A0ABQ0BF62_9FIRM</name>
<organism evidence="2 3">
    <name type="scientific">Blautia hominis</name>
    <dbReference type="NCBI Taxonomy" id="2025493"/>
    <lineage>
        <taxon>Bacteria</taxon>
        <taxon>Bacillati</taxon>
        <taxon>Bacillota</taxon>
        <taxon>Clostridia</taxon>
        <taxon>Lachnospirales</taxon>
        <taxon>Lachnospiraceae</taxon>
        <taxon>Blautia</taxon>
    </lineage>
</organism>
<evidence type="ECO:0000313" key="3">
    <source>
        <dbReference type="Proteomes" id="UP001600943"/>
    </source>
</evidence>
<evidence type="ECO:0000256" key="1">
    <source>
        <dbReference type="SAM" id="MobiDB-lite"/>
    </source>
</evidence>
<proteinExistence type="predicted"/>
<evidence type="ECO:0000313" key="2">
    <source>
        <dbReference type="EMBL" id="GAA6410105.1"/>
    </source>
</evidence>
<gene>
    <name evidence="2" type="ORF">K040078D81_42220</name>
</gene>
<dbReference type="EMBL" id="BAABYW010000001">
    <property type="protein sequence ID" value="GAA6410105.1"/>
    <property type="molecule type" value="Genomic_DNA"/>
</dbReference>